<dbReference type="Pfam" id="PF09829">
    <property type="entry name" value="DUF2057"/>
    <property type="match status" value="1"/>
</dbReference>
<feature type="chain" id="PRO_5044908060" description="UPF0319 protein AL548_013240" evidence="3">
    <location>
        <begin position="19"/>
        <end position="206"/>
    </location>
</feature>
<keyword evidence="2 3" id="KW-0732">Signal</keyword>
<comment type="caution">
    <text evidence="4">The sequence shown here is derived from an EMBL/GenBank/DDBJ whole genome shotgun (WGS) entry which is preliminary data.</text>
</comment>
<name>A0ABX4WVC8_VIBVL</name>
<dbReference type="Proteomes" id="UP000054370">
    <property type="component" value="Unassembled WGS sequence"/>
</dbReference>
<dbReference type="PANTHER" id="PTHR38108">
    <property type="entry name" value="UPF0319 PROTEIN YCCT"/>
    <property type="match status" value="1"/>
</dbReference>
<dbReference type="HAMAP" id="MF_00789">
    <property type="entry name" value="UPF0319"/>
    <property type="match status" value="1"/>
</dbReference>
<gene>
    <name evidence="4" type="ORF">AL548_013240</name>
</gene>
<dbReference type="InterPro" id="IPR018635">
    <property type="entry name" value="UPF0319"/>
</dbReference>
<dbReference type="EMBL" id="LOSH02000004">
    <property type="protein sequence ID" value="PNM67226.1"/>
    <property type="molecule type" value="Genomic_DNA"/>
</dbReference>
<sequence length="206" mass="22978" precursor="true">MLRVLGLAGMLMSFNIHAAMISPFSGVKILFANGTEVDEPLEPMKVDAKNVQLVVRYAAELGSGSNQKVFDSAPFVITIDDLGEDIKLYPPKVFSYEQANREFNTSPKWRIEGVSGKDISYSQEKLKGNDGFMPYYGMEALIAKHNEERGIVFAAGVVNPEVVTTDKMAKDTATKSSGALTQLQHWYKQASTEERKAFRKWMVDQE</sequence>
<proteinExistence type="inferred from homology"/>
<evidence type="ECO:0000256" key="2">
    <source>
        <dbReference type="ARBA" id="ARBA00022729"/>
    </source>
</evidence>
<evidence type="ECO:0000313" key="4">
    <source>
        <dbReference type="EMBL" id="PNM67226.1"/>
    </source>
</evidence>
<organism evidence="4 5">
    <name type="scientific">Vibrio vulnificus</name>
    <dbReference type="NCBI Taxonomy" id="672"/>
    <lineage>
        <taxon>Bacteria</taxon>
        <taxon>Pseudomonadati</taxon>
        <taxon>Pseudomonadota</taxon>
        <taxon>Gammaproteobacteria</taxon>
        <taxon>Vibrionales</taxon>
        <taxon>Vibrionaceae</taxon>
        <taxon>Vibrio</taxon>
    </lineage>
</organism>
<evidence type="ECO:0000256" key="3">
    <source>
        <dbReference type="HAMAP-Rule" id="MF_00789"/>
    </source>
</evidence>
<comment type="similarity">
    <text evidence="1 3">Belongs to the UPF0319 family.</text>
</comment>
<evidence type="ECO:0000256" key="1">
    <source>
        <dbReference type="ARBA" id="ARBA00008490"/>
    </source>
</evidence>
<feature type="signal peptide" evidence="3">
    <location>
        <begin position="1"/>
        <end position="18"/>
    </location>
</feature>
<protein>
    <recommendedName>
        <fullName evidence="3">UPF0319 protein AL548_013240</fullName>
    </recommendedName>
</protein>
<accession>A0ABX4WVC8</accession>
<dbReference type="PANTHER" id="PTHR38108:SF1">
    <property type="entry name" value="UPF0319 PROTEIN YCCT"/>
    <property type="match status" value="1"/>
</dbReference>
<keyword evidence="5" id="KW-1185">Reference proteome</keyword>
<reference evidence="4" key="1">
    <citation type="submission" date="2017-12" db="EMBL/GenBank/DDBJ databases">
        <title>FDA dAtabase for Regulatory Grade micrObial Sequences (FDA-ARGOS): Supporting development and validation of Infectious Disease Dx tests.</title>
        <authorList>
            <person name="Hoffmann M."/>
            <person name="Allard M."/>
            <person name="Evans P."/>
            <person name="Brown E."/>
            <person name="Tallon L.J."/>
            <person name="Sadzewicz L."/>
            <person name="Sengamalay N."/>
            <person name="Ott S."/>
            <person name="Godinez A."/>
            <person name="Nagaraj S."/>
            <person name="Vavikolanu K."/>
            <person name="Aluvathingal J."/>
            <person name="Nadendla S."/>
            <person name="Hobson J."/>
            <person name="Sichtig H."/>
        </authorList>
    </citation>
    <scope>NUCLEOTIDE SEQUENCE [LARGE SCALE GENOMIC DNA]</scope>
    <source>
        <strain evidence="4">FDAARGOS_118</strain>
    </source>
</reference>
<evidence type="ECO:0000313" key="5">
    <source>
        <dbReference type="Proteomes" id="UP000054370"/>
    </source>
</evidence>
<dbReference type="RefSeq" id="WP_039469164.1">
    <property type="nucleotide sequence ID" value="NZ_LMXV01000023.1"/>
</dbReference>